<evidence type="ECO:0000313" key="2">
    <source>
        <dbReference type="EMBL" id="ODV83922.1"/>
    </source>
</evidence>
<accession>A0A1E4SWV1</accession>
<name>A0A1E4SWV1_9ASCO</name>
<keyword evidence="1" id="KW-0812">Transmembrane</keyword>
<gene>
    <name evidence="2" type="ORF">CANARDRAFT_177357</name>
</gene>
<reference evidence="3" key="1">
    <citation type="submission" date="2016-04" db="EMBL/GenBank/DDBJ databases">
        <title>Comparative genomics of biotechnologically important yeasts.</title>
        <authorList>
            <consortium name="DOE Joint Genome Institute"/>
            <person name="Riley R."/>
            <person name="Haridas S."/>
            <person name="Wolfe K.H."/>
            <person name="Lopes M.R."/>
            <person name="Hittinger C.T."/>
            <person name="Goker M."/>
            <person name="Salamov A."/>
            <person name="Wisecaver J."/>
            <person name="Long T.M."/>
            <person name="Aerts A.L."/>
            <person name="Barry K."/>
            <person name="Choi C."/>
            <person name="Clum A."/>
            <person name="Coughlan A.Y."/>
            <person name="Deshpande S."/>
            <person name="Douglass A.P."/>
            <person name="Hanson S.J."/>
            <person name="Klenk H.-P."/>
            <person name="Labutti K."/>
            <person name="Lapidus A."/>
            <person name="Lindquist E."/>
            <person name="Lipzen A."/>
            <person name="Meier-Kolthoff J.P."/>
            <person name="Ohm R.A."/>
            <person name="Otillar R.P."/>
            <person name="Pangilinan J."/>
            <person name="Peng Y."/>
            <person name="Rokas A."/>
            <person name="Rosa C.A."/>
            <person name="Scheuner C."/>
            <person name="Sibirny A.A."/>
            <person name="Slot J.C."/>
            <person name="Stielow J.B."/>
            <person name="Sun H."/>
            <person name="Kurtzman C.P."/>
            <person name="Blackwell M."/>
            <person name="Grigoriev I.V."/>
            <person name="Jeffries T.W."/>
        </authorList>
    </citation>
    <scope>NUCLEOTIDE SEQUENCE [LARGE SCALE GENOMIC DNA]</scope>
    <source>
        <strain evidence="3">NRRL YB-2248</strain>
    </source>
</reference>
<keyword evidence="1" id="KW-0472">Membrane</keyword>
<proteinExistence type="predicted"/>
<evidence type="ECO:0000313" key="3">
    <source>
        <dbReference type="Proteomes" id="UP000094801"/>
    </source>
</evidence>
<dbReference type="Proteomes" id="UP000094801">
    <property type="component" value="Unassembled WGS sequence"/>
</dbReference>
<feature type="transmembrane region" description="Helical" evidence="1">
    <location>
        <begin position="39"/>
        <end position="56"/>
    </location>
</feature>
<feature type="transmembrane region" description="Helical" evidence="1">
    <location>
        <begin position="76"/>
        <end position="95"/>
    </location>
</feature>
<keyword evidence="3" id="KW-1185">Reference proteome</keyword>
<protein>
    <submittedName>
        <fullName evidence="2">Uncharacterized protein</fullName>
    </submittedName>
</protein>
<organism evidence="2 3">
    <name type="scientific">[Candida] arabinofermentans NRRL YB-2248</name>
    <dbReference type="NCBI Taxonomy" id="983967"/>
    <lineage>
        <taxon>Eukaryota</taxon>
        <taxon>Fungi</taxon>
        <taxon>Dikarya</taxon>
        <taxon>Ascomycota</taxon>
        <taxon>Saccharomycotina</taxon>
        <taxon>Pichiomycetes</taxon>
        <taxon>Pichiales</taxon>
        <taxon>Pichiaceae</taxon>
        <taxon>Ogataea</taxon>
        <taxon>Ogataea/Candida clade</taxon>
    </lineage>
</organism>
<evidence type="ECO:0000256" key="1">
    <source>
        <dbReference type="SAM" id="Phobius"/>
    </source>
</evidence>
<dbReference type="EMBL" id="KV453860">
    <property type="protein sequence ID" value="ODV83922.1"/>
    <property type="molecule type" value="Genomic_DNA"/>
</dbReference>
<dbReference type="AlphaFoldDB" id="A0A1E4SWV1"/>
<sequence length="100" mass="11016">MCLGESNVSIHPSVHPRAAGYLTDKAVHKLARRKKKKNVGLRFACAHCACACWIDPSCFKLLPGPPAIFYVTPPIIIQGISFSFSSYLISSFYIVELITC</sequence>
<keyword evidence="1" id="KW-1133">Transmembrane helix</keyword>